<dbReference type="AlphaFoldDB" id="A0A7U9XV84"/>
<dbReference type="EMBL" id="AP024412">
    <property type="protein sequence ID" value="BCR35902.1"/>
    <property type="molecule type" value="Genomic_DNA"/>
</dbReference>
<evidence type="ECO:0000313" key="2">
    <source>
        <dbReference type="EMBL" id="BCR35902.1"/>
    </source>
</evidence>
<dbReference type="SUPFAM" id="SSF55073">
    <property type="entry name" value="Nucleotide cyclase"/>
    <property type="match status" value="1"/>
</dbReference>
<evidence type="ECO:0000313" key="3">
    <source>
        <dbReference type="Proteomes" id="UP000620133"/>
    </source>
</evidence>
<evidence type="ECO:0008006" key="4">
    <source>
        <dbReference type="Google" id="ProtNLM"/>
    </source>
</evidence>
<evidence type="ECO:0000256" key="1">
    <source>
        <dbReference type="SAM" id="Phobius"/>
    </source>
</evidence>
<organism evidence="2 3">
    <name type="scientific">Mariniplasma anaerobium</name>
    <dbReference type="NCBI Taxonomy" id="2735436"/>
    <lineage>
        <taxon>Bacteria</taxon>
        <taxon>Bacillati</taxon>
        <taxon>Mycoplasmatota</taxon>
        <taxon>Mollicutes</taxon>
        <taxon>Acholeplasmatales</taxon>
        <taxon>Acholeplasmataceae</taxon>
        <taxon>Mariniplasma</taxon>
    </lineage>
</organism>
<dbReference type="Pfam" id="PF00990">
    <property type="entry name" value="GGDEF"/>
    <property type="match status" value="1"/>
</dbReference>
<dbReference type="InterPro" id="IPR000160">
    <property type="entry name" value="GGDEF_dom"/>
</dbReference>
<feature type="transmembrane region" description="Helical" evidence="1">
    <location>
        <begin position="189"/>
        <end position="210"/>
    </location>
</feature>
<keyword evidence="1" id="KW-0472">Membrane</keyword>
<feature type="transmembrane region" description="Helical" evidence="1">
    <location>
        <begin position="99"/>
        <end position="118"/>
    </location>
</feature>
<dbReference type="CDD" id="cd01949">
    <property type="entry name" value="GGDEF"/>
    <property type="match status" value="1"/>
</dbReference>
<dbReference type="InterPro" id="IPR000014">
    <property type="entry name" value="PAS"/>
</dbReference>
<dbReference type="Pfam" id="PF13487">
    <property type="entry name" value="HD_5"/>
    <property type="match status" value="1"/>
</dbReference>
<dbReference type="NCBIfam" id="TIGR00229">
    <property type="entry name" value="sensory_box"/>
    <property type="match status" value="1"/>
</dbReference>
<dbReference type="KEGG" id="manr:MPAN_007950"/>
<keyword evidence="1" id="KW-0812">Transmembrane</keyword>
<dbReference type="Proteomes" id="UP000620133">
    <property type="component" value="Chromosome"/>
</dbReference>
<name>A0A7U9XV84_9MOLU</name>
<feature type="transmembrane region" description="Helical" evidence="1">
    <location>
        <begin position="7"/>
        <end position="25"/>
    </location>
</feature>
<keyword evidence="1" id="KW-1133">Transmembrane helix</keyword>
<dbReference type="SMART" id="SM00267">
    <property type="entry name" value="GGDEF"/>
    <property type="match status" value="1"/>
</dbReference>
<dbReference type="PANTHER" id="PTHR43155">
    <property type="entry name" value="CYCLIC DI-GMP PHOSPHODIESTERASE PA4108-RELATED"/>
    <property type="match status" value="1"/>
</dbReference>
<dbReference type="PANTHER" id="PTHR43155:SF2">
    <property type="entry name" value="CYCLIC DI-GMP PHOSPHODIESTERASE PA4108"/>
    <property type="match status" value="1"/>
</dbReference>
<gene>
    <name evidence="2" type="ORF">MPAN_007950</name>
</gene>
<feature type="transmembrane region" description="Helical" evidence="1">
    <location>
        <begin position="62"/>
        <end position="79"/>
    </location>
</feature>
<dbReference type="RefSeq" id="WP_176238733.1">
    <property type="nucleotide sequence ID" value="NZ_AP024412.1"/>
</dbReference>
<dbReference type="PROSITE" id="PS51832">
    <property type="entry name" value="HD_GYP"/>
    <property type="match status" value="1"/>
</dbReference>
<dbReference type="SMART" id="SM00471">
    <property type="entry name" value="HDc"/>
    <property type="match status" value="1"/>
</dbReference>
<dbReference type="InterPro" id="IPR035965">
    <property type="entry name" value="PAS-like_dom_sf"/>
</dbReference>
<keyword evidence="3" id="KW-1185">Reference proteome</keyword>
<dbReference type="Gene3D" id="3.30.450.20">
    <property type="entry name" value="PAS domain"/>
    <property type="match status" value="1"/>
</dbReference>
<feature type="transmembrane region" description="Helical" evidence="1">
    <location>
        <begin position="162"/>
        <end position="180"/>
    </location>
</feature>
<sequence length="734" mass="83699">MKKSYGLLILSIFFILIFYILSLINYDLFHLINETIMLIIAISIFIIGSLSQELNKSSRMKMASYIIILSSSVIFLHALTYKGMNLIDGIDSNLPTQLWIIANYILSLGLLFIVININKEVKTNLLIFIFIGLSAFFVILAFVGLFPNCYIEGSGLTQFKKVSEVIIIFIYAFIVFLIYLRKKLFETEVFINLILVFCFLILGEFVFIFYVDVYGILNFSGHIFRLIAFLILFNFIYKWSVKKPIDSLLLELEEDETEILNAQKDTKRVSEIFKNSIMNAPVPIMIHVEDGTVLNISDTFTRLTNYTKENIKTASEWTEKAYGKNKDEVIDFITMLYKYPEARHEGEFEVTTKDGRKLIWKFNSGVIGKLSDGKAVAMSVAIDITDRIAEENKIIYMSTHDYLTDLYNRRFFSEQYKKMDHIDFYPLGVMMLDINGLKIINDAFGHKSGDSALKKVANILKSSFRKSDIIARLGGDEFAVILPNITAPELELLKDSLKNKLSNEKIENIVLSVATGYEIKNSGVIMDADEILKFAENHMYRHKVTEGKSVRNHAINAILKTLTDKYDNERIHSQRVSNLCKCIGEGLGIKNEDLKELELAGLYHDIGKISIPDAILNKPGRLTKEEFDVIKTHPEISYQILRAADEYSDLAIHALHHHERWDGNGYPSGLKGENIPLFSRIICVADSFEAMTALRPYKDKMSVEDAIDEIIRCSGTQFDPKIADAFIKTCKLDS</sequence>
<dbReference type="InterPro" id="IPR029787">
    <property type="entry name" value="Nucleotide_cyclase"/>
</dbReference>
<dbReference type="InterPro" id="IPR043128">
    <property type="entry name" value="Rev_trsase/Diguanyl_cyclase"/>
</dbReference>
<dbReference type="Pfam" id="PF17159">
    <property type="entry name" value="MASE3"/>
    <property type="match status" value="1"/>
</dbReference>
<reference evidence="2" key="1">
    <citation type="submission" date="2021-01" db="EMBL/GenBank/DDBJ databases">
        <title>Draft genome sequence of Acholeplasmataceae bacterium strain Mahy22.</title>
        <authorList>
            <person name="Watanabe M."/>
            <person name="Kojima H."/>
            <person name="Fukui M."/>
        </authorList>
    </citation>
    <scope>NUCLEOTIDE SEQUENCE</scope>
    <source>
        <strain evidence="2">Mahy22</strain>
    </source>
</reference>
<dbReference type="Gene3D" id="1.10.3210.10">
    <property type="entry name" value="Hypothetical protein af1432"/>
    <property type="match status" value="1"/>
</dbReference>
<dbReference type="InterPro" id="IPR037522">
    <property type="entry name" value="HD_GYP_dom"/>
</dbReference>
<accession>A0A7U9XV84</accession>
<feature type="transmembrane region" description="Helical" evidence="1">
    <location>
        <begin position="31"/>
        <end position="50"/>
    </location>
</feature>
<dbReference type="InterPro" id="IPR033425">
    <property type="entry name" value="MASE3"/>
</dbReference>
<dbReference type="NCBIfam" id="TIGR00254">
    <property type="entry name" value="GGDEF"/>
    <property type="match status" value="1"/>
</dbReference>
<proteinExistence type="predicted"/>
<dbReference type="InterPro" id="IPR003607">
    <property type="entry name" value="HD/PDEase_dom"/>
</dbReference>
<dbReference type="SUPFAM" id="SSF109604">
    <property type="entry name" value="HD-domain/PDEase-like"/>
    <property type="match status" value="1"/>
</dbReference>
<feature type="transmembrane region" description="Helical" evidence="1">
    <location>
        <begin position="216"/>
        <end position="237"/>
    </location>
</feature>
<dbReference type="PROSITE" id="PS50887">
    <property type="entry name" value="GGDEF"/>
    <property type="match status" value="1"/>
</dbReference>
<feature type="transmembrane region" description="Helical" evidence="1">
    <location>
        <begin position="125"/>
        <end position="146"/>
    </location>
</feature>
<protein>
    <recommendedName>
        <fullName evidence="4">Diguanylate cyclase</fullName>
    </recommendedName>
</protein>
<dbReference type="CDD" id="cd00077">
    <property type="entry name" value="HDc"/>
    <property type="match status" value="1"/>
</dbReference>
<dbReference type="SUPFAM" id="SSF55785">
    <property type="entry name" value="PYP-like sensor domain (PAS domain)"/>
    <property type="match status" value="1"/>
</dbReference>
<dbReference type="Gene3D" id="3.30.70.270">
    <property type="match status" value="1"/>
</dbReference>